<gene>
    <name evidence="1" type="ORF">BZZ03_00370</name>
</gene>
<evidence type="ECO:0000313" key="1">
    <source>
        <dbReference type="EMBL" id="OUK05206.1"/>
    </source>
</evidence>
<name>A0A252CF56_9LACT</name>
<organism evidence="1 2">
    <name type="scientific">Lactococcus petauri</name>
    <dbReference type="NCBI Taxonomy" id="1940789"/>
    <lineage>
        <taxon>Bacteria</taxon>
        <taxon>Bacillati</taxon>
        <taxon>Bacillota</taxon>
        <taxon>Bacilli</taxon>
        <taxon>Lactobacillales</taxon>
        <taxon>Streptococcaceae</taxon>
        <taxon>Lactococcus</taxon>
    </lineage>
</organism>
<dbReference type="Proteomes" id="UP000194606">
    <property type="component" value="Unassembled WGS sequence"/>
</dbReference>
<reference evidence="1 2" key="1">
    <citation type="submission" date="2017-02" db="EMBL/GenBank/DDBJ databases">
        <authorList>
            <person name="Peterson S.W."/>
        </authorList>
    </citation>
    <scope>NUCLEOTIDE SEQUENCE [LARGE SCALE GENOMIC DNA]</scope>
    <source>
        <strain evidence="1">159469</strain>
    </source>
</reference>
<dbReference type="AlphaFoldDB" id="A0A252CF56"/>
<evidence type="ECO:0000313" key="2">
    <source>
        <dbReference type="Proteomes" id="UP000194606"/>
    </source>
</evidence>
<comment type="caution">
    <text evidence="1">The sequence shown here is derived from an EMBL/GenBank/DDBJ whole genome shotgun (WGS) entry which is preliminary data.</text>
</comment>
<accession>A0A252CF56</accession>
<dbReference type="EMBL" id="MUIZ01000001">
    <property type="protein sequence ID" value="OUK05206.1"/>
    <property type="molecule type" value="Genomic_DNA"/>
</dbReference>
<protein>
    <submittedName>
        <fullName evidence="1">Uncharacterized protein</fullName>
    </submittedName>
</protein>
<proteinExistence type="predicted"/>
<sequence>MITLYEKRTVADIFAAVNKEKYFEDCLDEVMYTFRDNESGGREFYSSSPTVEEVAGPITAAQDQEILNFYLSLRDAVQDFIENGCYLTWIQSFTPVTYRSFLTAYLEESKLRELEDSVVAGEFIFVSDFIEYLEQKYKALPYYIVKERQAA</sequence>
<dbReference type="RefSeq" id="WP_086581951.1">
    <property type="nucleotide sequence ID" value="NZ_MUIZ01000001.1"/>
</dbReference>